<feature type="transmembrane region" description="Helical" evidence="7">
    <location>
        <begin position="95"/>
        <end position="121"/>
    </location>
</feature>
<dbReference type="InterPro" id="IPR042193">
    <property type="entry name" value="FHIPEP_3"/>
</dbReference>
<dbReference type="eggNOG" id="COG1298">
    <property type="taxonomic scope" value="Bacteria"/>
</dbReference>
<dbReference type="GO" id="GO:0005886">
    <property type="term" value="C:plasma membrane"/>
    <property type="evidence" value="ECO:0007669"/>
    <property type="project" value="UniProtKB-SubCell"/>
</dbReference>
<keyword evidence="3 7" id="KW-1003">Cell membrane</keyword>
<evidence type="ECO:0000313" key="8">
    <source>
        <dbReference type="EMBL" id="BAH44440.1"/>
    </source>
</evidence>
<feature type="transmembrane region" description="Helical" evidence="7">
    <location>
        <begin position="272"/>
        <end position="305"/>
    </location>
</feature>
<keyword evidence="4 7" id="KW-0812">Transmembrane</keyword>
<dbReference type="PIRSF" id="PIRSF005419">
    <property type="entry name" value="FlhA"/>
    <property type="match status" value="1"/>
</dbReference>
<keyword evidence="7" id="KW-0653">Protein transport</keyword>
<feature type="transmembrane region" description="Helical" evidence="7">
    <location>
        <begin position="232"/>
        <end position="252"/>
    </location>
</feature>
<comment type="similarity">
    <text evidence="2 7">Belongs to the FHIPEP (flagella/HR/invasion proteins export pore) family.</text>
</comment>
<evidence type="ECO:0000256" key="2">
    <source>
        <dbReference type="ARBA" id="ARBA00008835"/>
    </source>
</evidence>
<protein>
    <recommendedName>
        <fullName evidence="7">Flagellar biosynthesis protein FlhA</fullName>
    </recommendedName>
</protein>
<dbReference type="Gene3D" id="3.40.50.12790">
    <property type="entry name" value="FHIPEP family, domain 4"/>
    <property type="match status" value="1"/>
</dbReference>
<keyword evidence="6 7" id="KW-0472">Membrane</keyword>
<dbReference type="InterPro" id="IPR042196">
    <property type="entry name" value="FHIPEP_4"/>
</dbReference>
<evidence type="ECO:0000256" key="5">
    <source>
        <dbReference type="ARBA" id="ARBA00022989"/>
    </source>
</evidence>
<reference evidence="8 9" key="1">
    <citation type="submission" date="2005-03" db="EMBL/GenBank/DDBJ databases">
        <title>Brevibacillus brevis strain 47, complete genome.</title>
        <authorList>
            <person name="Hosoyama A."/>
            <person name="Yamada R."/>
            <person name="Hongo Y."/>
            <person name="Terui Y."/>
            <person name="Ankai A."/>
            <person name="Masuyama W."/>
            <person name="Sekiguchi M."/>
            <person name="Takeda T."/>
            <person name="Asano K."/>
            <person name="Ohji S."/>
            <person name="Ichikawa N."/>
            <person name="Narita S."/>
            <person name="Aoki N."/>
            <person name="Miura H."/>
            <person name="Matsushita S."/>
            <person name="Sekigawa T."/>
            <person name="Yamagata H."/>
            <person name="Yoshikawa H."/>
            <person name="Udaka S."/>
            <person name="Tanikawa S."/>
            <person name="Fujita N."/>
        </authorList>
    </citation>
    <scope>NUCLEOTIDE SEQUENCE [LARGE SCALE GENOMIC DNA]</scope>
    <source>
        <strain evidence="9">47 / JCM 6285 / NBRC 100599</strain>
    </source>
</reference>
<dbReference type="InterPro" id="IPR042194">
    <property type="entry name" value="FHIPEP_1"/>
</dbReference>
<gene>
    <name evidence="7 8" type="primary">flhA</name>
    <name evidence="8" type="ordered locus">BBR47_34630</name>
</gene>
<dbReference type="InterPro" id="IPR025505">
    <property type="entry name" value="FHIPEP_CS"/>
</dbReference>
<evidence type="ECO:0000313" key="9">
    <source>
        <dbReference type="Proteomes" id="UP000001877"/>
    </source>
</evidence>
<keyword evidence="8" id="KW-0282">Flagellum</keyword>
<dbReference type="NCBIfam" id="TIGR01398">
    <property type="entry name" value="FlhA"/>
    <property type="match status" value="1"/>
</dbReference>
<keyword evidence="7" id="KW-1005">Bacterial flagellum biogenesis</keyword>
<dbReference type="Gene3D" id="3.40.30.60">
    <property type="entry name" value="FHIPEP family, domain 1"/>
    <property type="match status" value="1"/>
</dbReference>
<dbReference type="STRING" id="358681.BBR47_34630"/>
<sequence length="680" mass="74833">MGFKFKEVGTILFVISIVVMMVIPLPSALLDLLLILNISLALTILLVSMYTKETLEFSIFPTVLLITTLFRLALNVSTTRNILSHGEGGKVIETFGSFVVGGNQVVGFVVFLILIIIQFIVITKGSERVAEVAARFTLDAMPGKQMSIDADLNAGMITEAEARVRRKKIENEADFYGAMDGASKFVKGDAIAGIIIFIVNIIGGFIIGMLIHDMSFAESASRFTTMSVGDALVSQIPALLISTAAGIIVTRSTSGEGLGEDIVKQMFSFPRLLYIVSGCMLLLGLFTPIGILPVLPVSGIMAFAAWKMEKNQKMQIQESADKVEEQQMEEVRSPESVVNLLQVDPIEFEFGYGLIPLADVKQGGDLLDRVIMIRRQIALEMGIVVPVIRIRDNIQLRPNEYMIKIKGNQVAKGEIMLDHYLAMSPGIEDDSIVGIETVEPAFGLPALWVTEENKEIAELSGYTVVDPPSVVATHLTEVIKRHAHELLGRQETRALIDNVRETAPVLVDELIPSMLAIGDVQKVLQKLLREKVSVRNLHVILEALADHALYTKDPDVLTEYVRQAMARQITLQFTEPGQPLRVLTAGAGLEKAISERVEQSEQGSYLAMDPETSQRIFQIMSTEVSKMINSGQQPIILSSPAVRMYLRQLVDRMMPDVPVLSYSELEPHVEVQSVGMVNIS</sequence>
<feature type="transmembrane region" description="Helical" evidence="7">
    <location>
        <begin position="190"/>
        <end position="211"/>
    </location>
</feature>
<dbReference type="GO" id="GO:0009306">
    <property type="term" value="P:protein secretion"/>
    <property type="evidence" value="ECO:0007669"/>
    <property type="project" value="InterPro"/>
</dbReference>
<accession>C0ZF81</accession>
<keyword evidence="7" id="KW-1006">Bacterial flagellum protein export</keyword>
<evidence type="ECO:0000256" key="1">
    <source>
        <dbReference type="ARBA" id="ARBA00004651"/>
    </source>
</evidence>
<dbReference type="GO" id="GO:0044780">
    <property type="term" value="P:bacterial-type flagellum assembly"/>
    <property type="evidence" value="ECO:0007669"/>
    <property type="project" value="InterPro"/>
</dbReference>
<dbReference type="PANTHER" id="PTHR30161:SF1">
    <property type="entry name" value="FLAGELLAR BIOSYNTHESIS PROTEIN FLHA-RELATED"/>
    <property type="match status" value="1"/>
</dbReference>
<keyword evidence="7" id="KW-0813">Transport</keyword>
<name>C0ZF81_BREBN</name>
<comment type="subcellular location">
    <subcellularLocation>
        <location evidence="1 7">Cell membrane</location>
        <topology evidence="1 7">Multi-pass membrane protein</topology>
    </subcellularLocation>
</comment>
<dbReference type="PRINTS" id="PR00949">
    <property type="entry name" value="TYPE3IMAPROT"/>
</dbReference>
<evidence type="ECO:0000256" key="6">
    <source>
        <dbReference type="ARBA" id="ARBA00023136"/>
    </source>
</evidence>
<keyword evidence="5 7" id="KW-1133">Transmembrane helix</keyword>
<evidence type="ECO:0000256" key="4">
    <source>
        <dbReference type="ARBA" id="ARBA00022692"/>
    </source>
</evidence>
<evidence type="ECO:0000256" key="3">
    <source>
        <dbReference type="ARBA" id="ARBA00022475"/>
    </source>
</evidence>
<dbReference type="AlphaFoldDB" id="C0ZF81"/>
<evidence type="ECO:0000256" key="7">
    <source>
        <dbReference type="RuleBase" id="RU364093"/>
    </source>
</evidence>
<dbReference type="KEGG" id="bbe:BBR47_34630"/>
<dbReference type="InterPro" id="IPR006301">
    <property type="entry name" value="FlhA"/>
</dbReference>
<dbReference type="EMBL" id="AP008955">
    <property type="protein sequence ID" value="BAH44440.1"/>
    <property type="molecule type" value="Genomic_DNA"/>
</dbReference>
<keyword evidence="8" id="KW-0966">Cell projection</keyword>
<organism evidence="8 9">
    <name type="scientific">Brevibacillus brevis (strain 47 / JCM 6285 / NBRC 100599)</name>
    <dbReference type="NCBI Taxonomy" id="358681"/>
    <lineage>
        <taxon>Bacteria</taxon>
        <taxon>Bacillati</taxon>
        <taxon>Bacillota</taxon>
        <taxon>Bacilli</taxon>
        <taxon>Bacillales</taxon>
        <taxon>Paenibacillaceae</taxon>
        <taxon>Brevibacillus</taxon>
    </lineage>
</organism>
<dbReference type="Pfam" id="PF00771">
    <property type="entry name" value="FHIPEP"/>
    <property type="match status" value="1"/>
</dbReference>
<dbReference type="Gene3D" id="1.10.8.540">
    <property type="entry name" value="FHIPEP family, domain 3"/>
    <property type="match status" value="1"/>
</dbReference>
<dbReference type="HOGENOM" id="CLU_015346_3_0_9"/>
<dbReference type="PROSITE" id="PS00994">
    <property type="entry name" value="FHIPEP"/>
    <property type="match status" value="1"/>
</dbReference>
<dbReference type="InterPro" id="IPR001712">
    <property type="entry name" value="T3SS_FHIPEP"/>
</dbReference>
<feature type="transmembrane region" description="Helical" evidence="7">
    <location>
        <begin position="57"/>
        <end position="74"/>
    </location>
</feature>
<dbReference type="PANTHER" id="PTHR30161">
    <property type="entry name" value="FLAGELLAR EXPORT PROTEIN, MEMBRANE FLHA SUBUNIT-RELATED"/>
    <property type="match status" value="1"/>
</dbReference>
<proteinExistence type="inferred from homology"/>
<comment type="function">
    <text evidence="7">Required for formation of the rod structure of the flagellar apparatus. Together with FliI and FliH, may constitute the export apparatus of flagellin.</text>
</comment>
<dbReference type="RefSeq" id="WP_015891741.1">
    <property type="nucleotide sequence ID" value="NC_012491.1"/>
</dbReference>
<keyword evidence="9" id="KW-1185">Reference proteome</keyword>
<feature type="transmembrane region" description="Helical" evidence="7">
    <location>
        <begin position="32"/>
        <end position="51"/>
    </location>
</feature>
<dbReference type="Proteomes" id="UP000001877">
    <property type="component" value="Chromosome"/>
</dbReference>
<feature type="transmembrane region" description="Helical" evidence="7">
    <location>
        <begin position="6"/>
        <end position="25"/>
    </location>
</feature>
<keyword evidence="8" id="KW-0969">Cilium</keyword>